<sequence length="60" mass="6934">MNIKTLYVVIAEAERFLRIAKEAKAWEAKSEFPFYGSKQTAATRRASMDLTRALAVLRKW</sequence>
<proteinExistence type="predicted"/>
<evidence type="ECO:0000313" key="1">
    <source>
        <dbReference type="EMBL" id="KKM90756.1"/>
    </source>
</evidence>
<protein>
    <submittedName>
        <fullName evidence="1">Uncharacterized protein</fullName>
    </submittedName>
</protein>
<dbReference type="EMBL" id="LAZR01006630">
    <property type="protein sequence ID" value="KKM90756.1"/>
    <property type="molecule type" value="Genomic_DNA"/>
</dbReference>
<accession>A0A0F9LUH7</accession>
<gene>
    <name evidence="1" type="ORF">LCGC14_1235450</name>
</gene>
<dbReference type="AlphaFoldDB" id="A0A0F9LUH7"/>
<comment type="caution">
    <text evidence="1">The sequence shown here is derived from an EMBL/GenBank/DDBJ whole genome shotgun (WGS) entry which is preliminary data.</text>
</comment>
<organism evidence="1">
    <name type="scientific">marine sediment metagenome</name>
    <dbReference type="NCBI Taxonomy" id="412755"/>
    <lineage>
        <taxon>unclassified sequences</taxon>
        <taxon>metagenomes</taxon>
        <taxon>ecological metagenomes</taxon>
    </lineage>
</organism>
<reference evidence="1" key="1">
    <citation type="journal article" date="2015" name="Nature">
        <title>Complex archaea that bridge the gap between prokaryotes and eukaryotes.</title>
        <authorList>
            <person name="Spang A."/>
            <person name="Saw J.H."/>
            <person name="Jorgensen S.L."/>
            <person name="Zaremba-Niedzwiedzka K."/>
            <person name="Martijn J."/>
            <person name="Lind A.E."/>
            <person name="van Eijk R."/>
            <person name="Schleper C."/>
            <person name="Guy L."/>
            <person name="Ettema T.J."/>
        </authorList>
    </citation>
    <scope>NUCLEOTIDE SEQUENCE</scope>
</reference>
<name>A0A0F9LUH7_9ZZZZ</name>